<feature type="domain" description="Type II secretion system protein GspF" evidence="9">
    <location>
        <begin position="216"/>
        <end position="334"/>
    </location>
</feature>
<dbReference type="FunFam" id="1.20.81.30:FF:000001">
    <property type="entry name" value="Type II secretion system protein F"/>
    <property type="match status" value="1"/>
</dbReference>
<evidence type="ECO:0000313" key="11">
    <source>
        <dbReference type="Proteomes" id="UP000243297"/>
    </source>
</evidence>
<dbReference type="GO" id="GO:0005886">
    <property type="term" value="C:plasma membrane"/>
    <property type="evidence" value="ECO:0007669"/>
    <property type="project" value="UniProtKB-SubCell"/>
</dbReference>
<dbReference type="PANTHER" id="PTHR30012">
    <property type="entry name" value="GENERAL SECRETION PATHWAY PROTEIN"/>
    <property type="match status" value="1"/>
</dbReference>
<evidence type="ECO:0000256" key="7">
    <source>
        <dbReference type="ARBA" id="ARBA00023136"/>
    </source>
</evidence>
<dbReference type="AlphaFoldDB" id="A0A1T4JYR5"/>
<reference evidence="11" key="1">
    <citation type="submission" date="2017-02" db="EMBL/GenBank/DDBJ databases">
        <authorList>
            <person name="Varghese N."/>
            <person name="Submissions S."/>
        </authorList>
    </citation>
    <scope>NUCLEOTIDE SEQUENCE [LARGE SCALE GENOMIC DNA]</scope>
    <source>
        <strain evidence="11">ATCC 25662</strain>
    </source>
</reference>
<evidence type="ECO:0000256" key="1">
    <source>
        <dbReference type="ARBA" id="ARBA00004429"/>
    </source>
</evidence>
<keyword evidence="11" id="KW-1185">Reference proteome</keyword>
<feature type="domain" description="Type II secretion system protein GspF" evidence="9">
    <location>
        <begin position="10"/>
        <end position="132"/>
    </location>
</feature>
<gene>
    <name evidence="10" type="ORF">SAMN02745191_0180</name>
</gene>
<evidence type="ECO:0000256" key="4">
    <source>
        <dbReference type="ARBA" id="ARBA00022519"/>
    </source>
</evidence>
<dbReference type="RefSeq" id="WP_078710644.1">
    <property type="nucleotide sequence ID" value="NZ_FUWY01000001.1"/>
</dbReference>
<dbReference type="STRING" id="118967.SAMN02745191_0180"/>
<evidence type="ECO:0000256" key="3">
    <source>
        <dbReference type="ARBA" id="ARBA00022475"/>
    </source>
</evidence>
<dbReference type="Pfam" id="PF00482">
    <property type="entry name" value="T2SSF"/>
    <property type="match status" value="2"/>
</dbReference>
<dbReference type="EMBL" id="FUWY01000001">
    <property type="protein sequence ID" value="SJZ35313.1"/>
    <property type="molecule type" value="Genomic_DNA"/>
</dbReference>
<evidence type="ECO:0000256" key="8">
    <source>
        <dbReference type="SAM" id="Phobius"/>
    </source>
</evidence>
<dbReference type="InterPro" id="IPR003004">
    <property type="entry name" value="GspF/PilC"/>
</dbReference>
<keyword evidence="6 8" id="KW-1133">Transmembrane helix</keyword>
<comment type="similarity">
    <text evidence="2">Belongs to the GSP F family.</text>
</comment>
<evidence type="ECO:0000256" key="2">
    <source>
        <dbReference type="ARBA" id="ARBA00005745"/>
    </source>
</evidence>
<keyword evidence="5 8" id="KW-0812">Transmembrane</keyword>
<dbReference type="PRINTS" id="PR00812">
    <property type="entry name" value="BCTERIALGSPF"/>
</dbReference>
<evidence type="ECO:0000256" key="5">
    <source>
        <dbReference type="ARBA" id="ARBA00022692"/>
    </source>
</evidence>
<dbReference type="Proteomes" id="UP000243297">
    <property type="component" value="Unassembled WGS sequence"/>
</dbReference>
<feature type="transmembrane region" description="Helical" evidence="8">
    <location>
        <begin position="159"/>
        <end position="181"/>
    </location>
</feature>
<dbReference type="Gene3D" id="1.20.81.30">
    <property type="entry name" value="Type II secretion system (T2SS), domain F"/>
    <property type="match status" value="2"/>
</dbReference>
<dbReference type="OrthoDB" id="1523422at2"/>
<sequence>MITYHETSLFCEQLSMILDSGLTLQEGLEAVVEEIDNHEFKQAVLKMKEEISVGESFYHAANSVGIFDSYFLEMIQVGEKTGYLDQVMNQCAIYYNRIDSMQNKVKDALFYPTILLVMMILLMGILVIKILPIFREVLNSMGVDLSATSLVLMQVGQFLAQYGFIALLIVVVIIFIVYLYYKVKFKNNAITEFLTAFPLTKKLMINIETSKVAFALSLLINSGMNLKESFASLHNLIHQSDMIKKINECSKLIEEGQDTMDVIVNSTILKPVYTKMLRLGLKSGKLDETMSKVAREYEIESSNSINKFLNAIEPIMMMSCVFIVGIILLSVMLPLMSIMSSLG</sequence>
<protein>
    <submittedName>
        <fullName evidence="10">Type II secretion system protein F (GspF)</fullName>
    </submittedName>
</protein>
<dbReference type="PANTHER" id="PTHR30012:SF0">
    <property type="entry name" value="TYPE II SECRETION SYSTEM PROTEIN F-RELATED"/>
    <property type="match status" value="1"/>
</dbReference>
<evidence type="ECO:0000256" key="6">
    <source>
        <dbReference type="ARBA" id="ARBA00022989"/>
    </source>
</evidence>
<name>A0A1T4JYR5_9FIRM</name>
<dbReference type="InterPro" id="IPR042094">
    <property type="entry name" value="T2SS_GspF_sf"/>
</dbReference>
<comment type="subcellular location">
    <subcellularLocation>
        <location evidence="1">Cell inner membrane</location>
        <topology evidence="1">Multi-pass membrane protein</topology>
    </subcellularLocation>
</comment>
<feature type="transmembrane region" description="Helical" evidence="8">
    <location>
        <begin position="109"/>
        <end position="131"/>
    </location>
</feature>
<proteinExistence type="inferred from homology"/>
<dbReference type="InterPro" id="IPR018076">
    <property type="entry name" value="T2SS_GspF_dom"/>
</dbReference>
<keyword evidence="7 8" id="KW-0472">Membrane</keyword>
<accession>A0A1T4JYR5</accession>
<keyword evidence="4" id="KW-0997">Cell inner membrane</keyword>
<evidence type="ECO:0000313" key="10">
    <source>
        <dbReference type="EMBL" id="SJZ35313.1"/>
    </source>
</evidence>
<evidence type="ECO:0000259" key="9">
    <source>
        <dbReference type="Pfam" id="PF00482"/>
    </source>
</evidence>
<feature type="transmembrane region" description="Helical" evidence="8">
    <location>
        <begin position="315"/>
        <end position="339"/>
    </location>
</feature>
<keyword evidence="3" id="KW-1003">Cell membrane</keyword>
<organism evidence="10 11">
    <name type="scientific">Anaerorhabdus furcosa</name>
    <dbReference type="NCBI Taxonomy" id="118967"/>
    <lineage>
        <taxon>Bacteria</taxon>
        <taxon>Bacillati</taxon>
        <taxon>Bacillota</taxon>
        <taxon>Erysipelotrichia</taxon>
        <taxon>Erysipelotrichales</taxon>
        <taxon>Erysipelotrichaceae</taxon>
        <taxon>Anaerorhabdus</taxon>
    </lineage>
</organism>